<protein>
    <submittedName>
        <fullName evidence="1">Uncharacterized protein</fullName>
    </submittedName>
</protein>
<sequence length="185" mass="19604">MPETQAVDLVGRRMPGRVLRGAGRRGLRAWNRSQPCCAAPRLDIGPDGRMRCGGCGMWCSASHSRDRLVLARSMGPIGVDVQVRVNRLRAMRVLAEVAQLEAAGVGVEQWALAEATLKAAGRAGSVPGRGELTLPAAPTSRALPDEPFRLRIEAVGAESVGMPGVVGRAEQFTWGAGFVIALVQI</sequence>
<reference evidence="1" key="1">
    <citation type="submission" date="2009-01" db="EMBL/GenBank/DDBJ databases">
        <title>Characterization of the biosynthetic gene cluster of the pigment granadaene in Propionibacterium jensenii.</title>
        <authorList>
            <person name="Vanberg C."/>
            <person name="Langsrud T."/>
            <person name="Nes I.F."/>
            <person name="Holo H."/>
        </authorList>
    </citation>
    <scope>NUCLEOTIDE SEQUENCE</scope>
    <source>
        <strain evidence="1">LMGT2818</strain>
    </source>
</reference>
<proteinExistence type="predicted"/>
<dbReference type="AlphaFoldDB" id="D8L2D6"/>
<organism evidence="1">
    <name type="scientific">Acidipropionibacterium jensenii</name>
    <dbReference type="NCBI Taxonomy" id="1749"/>
    <lineage>
        <taxon>Bacteria</taxon>
        <taxon>Bacillati</taxon>
        <taxon>Actinomycetota</taxon>
        <taxon>Actinomycetes</taxon>
        <taxon>Propionibacteriales</taxon>
        <taxon>Propionibacteriaceae</taxon>
        <taxon>Acidipropionibacterium</taxon>
    </lineage>
</organism>
<name>D8L2D6_9ACTN</name>
<evidence type="ECO:0000313" key="1">
    <source>
        <dbReference type="EMBL" id="ACU45401.1"/>
    </source>
</evidence>
<accession>D8L2D6</accession>
<dbReference type="EMBL" id="FJ617193">
    <property type="protein sequence ID" value="ACU45401.1"/>
    <property type="molecule type" value="Genomic_DNA"/>
</dbReference>